<dbReference type="AlphaFoldDB" id="A0A916QSY2"/>
<keyword evidence="3" id="KW-0326">Glycosidase</keyword>
<organism evidence="4 5">
    <name type="scientific">Neptunicoccus cionae</name>
    <dbReference type="NCBI Taxonomy" id="2035344"/>
    <lineage>
        <taxon>Bacteria</taxon>
        <taxon>Pseudomonadati</taxon>
        <taxon>Pseudomonadota</taxon>
        <taxon>Alphaproteobacteria</taxon>
        <taxon>Rhodobacterales</taxon>
        <taxon>Paracoccaceae</taxon>
        <taxon>Neptunicoccus</taxon>
    </lineage>
</organism>
<proteinExistence type="inferred from homology"/>
<dbReference type="Gene3D" id="3.20.20.80">
    <property type="entry name" value="Glycosidases"/>
    <property type="match status" value="1"/>
</dbReference>
<dbReference type="CDD" id="cd06413">
    <property type="entry name" value="GH25_muramidase_1"/>
    <property type="match status" value="1"/>
</dbReference>
<evidence type="ECO:0000256" key="3">
    <source>
        <dbReference type="ARBA" id="ARBA00023295"/>
    </source>
</evidence>
<dbReference type="SMART" id="SM00641">
    <property type="entry name" value="Glyco_25"/>
    <property type="match status" value="1"/>
</dbReference>
<dbReference type="GO" id="GO:0016998">
    <property type="term" value="P:cell wall macromolecule catabolic process"/>
    <property type="evidence" value="ECO:0007669"/>
    <property type="project" value="InterPro"/>
</dbReference>
<gene>
    <name evidence="4" type="ORF">GCM10011498_04380</name>
</gene>
<reference evidence="4" key="1">
    <citation type="journal article" date="2014" name="Int. J. Syst. Evol. Microbiol.">
        <title>Complete genome sequence of Corynebacterium casei LMG S-19264T (=DSM 44701T), isolated from a smear-ripened cheese.</title>
        <authorList>
            <consortium name="US DOE Joint Genome Institute (JGI-PGF)"/>
            <person name="Walter F."/>
            <person name="Albersmeier A."/>
            <person name="Kalinowski J."/>
            <person name="Ruckert C."/>
        </authorList>
    </citation>
    <scope>NUCLEOTIDE SEQUENCE</scope>
    <source>
        <strain evidence="4">CGMCC 1.15880</strain>
    </source>
</reference>
<dbReference type="InterPro" id="IPR002053">
    <property type="entry name" value="Glyco_hydro_25"/>
</dbReference>
<comment type="similarity">
    <text evidence="1">Belongs to the glycosyl hydrolase 25 family.</text>
</comment>
<sequence>MVSGNPKFADSDPVEWTGSKPWHYPVHGVDVSRYQIGLDWDQLRANHISFGFIKATEGGDHTDPQFYNHWREAARVGIPRGAYHFYYFCRTPEEQARWFIQHVPKDPGALPPVLDIEWNHQSRTCRLRPDGKTVRDDMRTFLRIVENHYGKRPVIYTTPDFYEENELGRLNGYPYWLRSVADHPSNVYPGERWVFWQYSGTGRVPGSPGDIDLNVFDGTPALWRIWLAQNGIALR</sequence>
<accession>A0A916QSY2</accession>
<dbReference type="SUPFAM" id="SSF51445">
    <property type="entry name" value="(Trans)glycosidases"/>
    <property type="match status" value="1"/>
</dbReference>
<dbReference type="InterPro" id="IPR018077">
    <property type="entry name" value="Glyco_hydro_fam25_subgr"/>
</dbReference>
<comment type="caution">
    <text evidence="4">The sequence shown here is derived from an EMBL/GenBank/DDBJ whole genome shotgun (WGS) entry which is preliminary data.</text>
</comment>
<keyword evidence="2 4" id="KW-0378">Hydrolase</keyword>
<evidence type="ECO:0000256" key="1">
    <source>
        <dbReference type="ARBA" id="ARBA00010646"/>
    </source>
</evidence>
<dbReference type="PANTHER" id="PTHR34135">
    <property type="entry name" value="LYSOZYME"/>
    <property type="match status" value="1"/>
</dbReference>
<evidence type="ECO:0000313" key="5">
    <source>
        <dbReference type="Proteomes" id="UP000628017"/>
    </source>
</evidence>
<name>A0A916QSY2_9RHOB</name>
<reference evidence="4" key="2">
    <citation type="submission" date="2020-09" db="EMBL/GenBank/DDBJ databases">
        <authorList>
            <person name="Sun Q."/>
            <person name="Zhou Y."/>
        </authorList>
    </citation>
    <scope>NUCLEOTIDE SEQUENCE</scope>
    <source>
        <strain evidence="4">CGMCC 1.15880</strain>
    </source>
</reference>
<keyword evidence="5" id="KW-1185">Reference proteome</keyword>
<dbReference type="PANTHER" id="PTHR34135:SF2">
    <property type="entry name" value="LYSOZYME"/>
    <property type="match status" value="1"/>
</dbReference>
<dbReference type="GO" id="GO:0003796">
    <property type="term" value="F:lysozyme activity"/>
    <property type="evidence" value="ECO:0007669"/>
    <property type="project" value="InterPro"/>
</dbReference>
<protein>
    <submittedName>
        <fullName evidence="4">Glycoside hydrolase</fullName>
    </submittedName>
</protein>
<dbReference type="Pfam" id="PF01183">
    <property type="entry name" value="Glyco_hydro_25"/>
    <property type="match status" value="1"/>
</dbReference>
<dbReference type="PROSITE" id="PS51904">
    <property type="entry name" value="GLYCOSYL_HYDROL_F25_2"/>
    <property type="match status" value="1"/>
</dbReference>
<evidence type="ECO:0000313" key="4">
    <source>
        <dbReference type="EMBL" id="GGA07665.1"/>
    </source>
</evidence>
<evidence type="ECO:0000256" key="2">
    <source>
        <dbReference type="ARBA" id="ARBA00022801"/>
    </source>
</evidence>
<dbReference type="InterPro" id="IPR017853">
    <property type="entry name" value="GH"/>
</dbReference>
<dbReference type="GO" id="GO:0009253">
    <property type="term" value="P:peptidoglycan catabolic process"/>
    <property type="evidence" value="ECO:0007669"/>
    <property type="project" value="InterPro"/>
</dbReference>
<dbReference type="Proteomes" id="UP000628017">
    <property type="component" value="Unassembled WGS sequence"/>
</dbReference>
<dbReference type="GO" id="GO:0016052">
    <property type="term" value="P:carbohydrate catabolic process"/>
    <property type="evidence" value="ECO:0007669"/>
    <property type="project" value="TreeGrafter"/>
</dbReference>
<dbReference type="EMBL" id="BMKA01000001">
    <property type="protein sequence ID" value="GGA07665.1"/>
    <property type="molecule type" value="Genomic_DNA"/>
</dbReference>